<reference evidence="1" key="6">
    <citation type="journal article" date="2018" name="Microb. Biotechnol.">
        <title>Bacillus subtilis, the model Gram-positive bacterium: 20 years of annotation refinement.</title>
        <authorList>
            <person name="Borriss R."/>
            <person name="Danchin A."/>
            <person name="Harwood C.R."/>
            <person name="Medigue C."/>
            <person name="Rocha E.P.C."/>
            <person name="Sekowska A."/>
            <person name="Vallenet D."/>
        </authorList>
    </citation>
    <scope>NUCLEOTIDE SEQUENCE</scope>
    <source>
        <strain evidence="1">168</strain>
    </source>
</reference>
<reference evidence="1" key="2">
    <citation type="journal article" date="2009" name="Microbiology">
        <title>From a consortium sequence to a unified sequence: the Bacillus subtilis 168 reference genome a decade later.</title>
        <authorList>
            <person name="Barbe V."/>
            <person name="Cruveiller S."/>
            <person name="Kunst F."/>
            <person name="Lenoble P."/>
            <person name="Meurice G."/>
            <person name="Sekowska A."/>
            <person name="Vallenet D."/>
            <person name="Wang T."/>
            <person name="Moszer I."/>
            <person name="Medigue C."/>
            <person name="Danchin A."/>
        </authorList>
    </citation>
    <scope>NUCLEOTIDE SEQUENCE</scope>
    <source>
        <strain evidence="1">168</strain>
    </source>
</reference>
<reference evidence="1 3" key="1">
    <citation type="journal article" date="1997" name="Nature">
        <title>The complete genome sequence of the Gram-positive bacterium Bacillus subtilis.</title>
        <authorList>
            <person name="Kunst F."/>
            <person name="Ogasawara N."/>
            <person name="Moszer I."/>
            <person name="Albertini A.M."/>
            <person name="Alloni G."/>
            <person name="Azevedo V."/>
            <person name="Bertero M.G."/>
            <person name="Bessieres P."/>
            <person name="Bolotin A."/>
            <person name="Borchert S."/>
            <person name="Borriss R."/>
            <person name="Boursier L."/>
            <person name="Brans A."/>
            <person name="Braun M."/>
            <person name="Brignell S.C."/>
            <person name="Bron S."/>
            <person name="Brouillet S."/>
            <person name="Bruschi C.V."/>
            <person name="Caldwell B."/>
            <person name="Capuano V."/>
            <person name="Carter N.M."/>
            <person name="Choi S.K."/>
            <person name="Codani J.J."/>
            <person name="Connerton I.F."/>
            <person name="Cummings N.J."/>
            <person name="Daniel R.A."/>
            <person name="Denizot F."/>
            <person name="Devine K.M."/>
            <person name="Dusterhoft A."/>
            <person name="Ehrlich S.D."/>
            <person name="Emmerson P.T."/>
            <person name="Entian K.D."/>
            <person name="Errington J."/>
            <person name="Fabret C."/>
            <person name="Ferrari E."/>
            <person name="Foulger D."/>
            <person name="Fritz C."/>
            <person name="Fujita M."/>
            <person name="Fujita Y."/>
            <person name="Fuma S."/>
            <person name="Galizzi A."/>
            <person name="Galleron N."/>
            <person name="Ghim S.Y."/>
            <person name="Glaser P."/>
            <person name="Goffeau A."/>
            <person name="Golightly E.J."/>
            <person name="Grandi G."/>
            <person name="Guiseppi G."/>
            <person name="Guy B.J."/>
            <person name="Haga K."/>
            <person name="Haiech J."/>
            <person name="Harwood C.R."/>
            <person name="Henaut A."/>
            <person name="Hilbert H."/>
            <person name="Holsappel S."/>
            <person name="Hosono S."/>
            <person name="Hullo M.F."/>
            <person name="Itaya M."/>
            <person name="Jones L."/>
            <person name="Joris B."/>
            <person name="Karamata D."/>
            <person name="Kasahara Y."/>
            <person name="Klaerr-Blanchard M."/>
            <person name="Klein C."/>
            <person name="Kobayashi Y."/>
            <person name="Koetter P."/>
            <person name="Koningstein G."/>
            <person name="Krogh S."/>
            <person name="Kumano M."/>
            <person name="Kurita K."/>
            <person name="Lapidus A."/>
            <person name="Lardinois S."/>
            <person name="Lauber J."/>
            <person name="Lazarevic V."/>
            <person name="Lee S.M."/>
            <person name="Levine A."/>
            <person name="Liu H."/>
            <person name="Masuda S."/>
            <person name="Mauel C."/>
            <person name="Medigue C."/>
            <person name="Medina N."/>
            <person name="Mellado R.P."/>
            <person name="Mizuno M."/>
            <person name="Moestl D."/>
            <person name="Nakai S."/>
            <person name="Noback M."/>
            <person name="Noone D."/>
            <person name="O'Reilly M."/>
            <person name="Ogawa K."/>
            <person name="Ogiwara A."/>
            <person name="Oudega B."/>
            <person name="Park S.H."/>
            <person name="Parro V."/>
            <person name="Pohl T.M."/>
            <person name="Portetelle D."/>
            <person name="Porwollik S."/>
            <person name="Prescott A.M."/>
            <person name="Presecan E."/>
            <person name="Pujic P."/>
            <person name="Purnelle B."/>
            <person name="Rapoport G."/>
            <person name="Rey M."/>
            <person name="Reynolds S."/>
            <person name="Rieger M."/>
            <person name="Rivolta C."/>
            <person name="Rocha E."/>
            <person name="Roche B."/>
            <person name="Rose M."/>
            <person name="Sadaie Y."/>
            <person name="Sato T."/>
            <person name="Scanlan E."/>
            <person name="Schleich S."/>
            <person name="Schroeter R."/>
            <person name="Scoffone F."/>
            <person name="Sekiguchi J."/>
            <person name="Sekowska A."/>
            <person name="Seror S.J."/>
            <person name="Serror P."/>
            <person name="Shin B.S."/>
            <person name="Soldo B."/>
            <person name="Sorokin A."/>
            <person name="Tacconi E."/>
            <person name="Takagi T."/>
            <person name="Takahashi H."/>
            <person name="Takemaru K."/>
            <person name="Takeuchi M."/>
            <person name="Tamakoshi A."/>
            <person name="Tanaka T."/>
            <person name="Terpstra P."/>
            <person name="Tognoni A."/>
            <person name="Tosato V."/>
            <person name="Uchiyama S."/>
            <person name="Vandenbol M."/>
            <person name="Vannier F."/>
            <person name="Vassarotti A."/>
            <person name="Viari A."/>
            <person name="Wambutt R."/>
            <person name="Wedler E."/>
            <person name="Wedler H."/>
            <person name="Weitzenegger T."/>
            <person name="Winters P."/>
            <person name="Wipat A."/>
            <person name="Yamamoto H."/>
            <person name="Yamane K."/>
            <person name="Yasumoto K."/>
            <person name="Yata K."/>
            <person name="Yoshida K."/>
            <person name="Yoshikawa H.F."/>
            <person name="Zumstein E."/>
            <person name="Yoshikawa H."/>
            <person name="Danchin A."/>
        </authorList>
    </citation>
    <scope>NUCLEOTIDE SEQUENCE [LARGE SCALE GENOMIC DNA]</scope>
    <source>
        <strain evidence="1 3">168</strain>
    </source>
</reference>
<protein>
    <submittedName>
        <fullName evidence="2">Uncharacterized protein</fullName>
    </submittedName>
</protein>
<evidence type="ECO:0000313" key="1">
    <source>
        <dbReference type="EMBL" id="CAL5233864.1"/>
    </source>
</evidence>
<dbReference type="Proteomes" id="UP000001570">
    <property type="component" value="Chromosome"/>
</dbReference>
<sequence length="52" mass="5884">MKANLALIGAIISFTAAVYFKDIDVLREEGKQMNGISERWNTFKLQKSPEPL</sequence>
<evidence type="ECO:0000313" key="2">
    <source>
        <dbReference type="EMBL" id="QJP90829.1"/>
    </source>
</evidence>
<proteinExistence type="predicted"/>
<organism evidence="2">
    <name type="scientific">Bacillus subtilis (strain 168)</name>
    <dbReference type="NCBI Taxonomy" id="224308"/>
    <lineage>
        <taxon>Bacteria</taxon>
        <taxon>Bacillati</taxon>
        <taxon>Bacillota</taxon>
        <taxon>Bacilli</taxon>
        <taxon>Bacillales</taxon>
        <taxon>Bacillaceae</taxon>
        <taxon>Bacillus</taxon>
    </lineage>
</organism>
<accession>A0A6M3ZIH2</accession>
<dbReference type="EMBL" id="AL009126">
    <property type="protein sequence ID" value="CAL5233864.1"/>
    <property type="molecule type" value="Genomic_DNA"/>
</dbReference>
<evidence type="ECO:0000313" key="3">
    <source>
        <dbReference type="Proteomes" id="UP000001570"/>
    </source>
</evidence>
<dbReference type="RefSeq" id="WP_003245507.1">
    <property type="nucleotide sequence ID" value="NZ_CM000487.1"/>
</dbReference>
<name>A0A6M3ZIH2_BACSU</name>
<gene>
    <name evidence="1" type="ORF">BSU_11909</name>
    <name evidence="2" type="ORF">HIR78_06570</name>
</gene>
<dbReference type="EMBL" id="CP052842">
    <property type="protein sequence ID" value="QJP90829.1"/>
    <property type="molecule type" value="Genomic_DNA"/>
</dbReference>
<dbReference type="AlphaFoldDB" id="A0A6M3ZIH2"/>
<keyword evidence="3" id="KW-1185">Reference proteome</keyword>
<reference evidence="1" key="4">
    <citation type="journal article" date="2013" name="Microbiology">
        <title>An updated metabolic view of the Bacillus subtilis 168 genome.</title>
        <authorList>
            <person name="Belda E."/>
            <person name="Sekowska A."/>
            <person name="Le Fevre F."/>
            <person name="Mornico D."/>
            <person name="Morgat A."/>
            <person name="Ouzounis C."/>
            <person name="Vallenet D."/>
            <person name="Medigue C."/>
            <person name="Danchin A."/>
        </authorList>
    </citation>
    <scope>NUCLEOTIDE SEQUENCE</scope>
    <source>
        <strain evidence="1">168</strain>
    </source>
</reference>
<reference evidence="1" key="8">
    <citation type="journal article" date="2023" name="Microb. Biotechnol.">
        <title>A model industrial workhorse: Bacillus subtilis strain 168 and its genome after a quarter of a century.</title>
        <authorList>
            <person name="Bremer E."/>
            <person name="Calteau A."/>
            <person name="Danchin A."/>
            <person name="Harwood C."/>
            <person name="Helmann J.D."/>
            <person name="Medigue C."/>
            <person name="Palsson B.O."/>
            <person name="Sekowska A."/>
            <person name="Vallenet D."/>
            <person name="Zuniga A."/>
            <person name="Zuniga C."/>
        </authorList>
    </citation>
    <scope>NUCLEOTIDE SEQUENCE</scope>
    <source>
        <strain evidence="1">168</strain>
    </source>
</reference>
<reference evidence="2" key="7">
    <citation type="submission" date="2020-04" db="EMBL/GenBank/DDBJ databases">
        <title>Phage recombination drives evolution of spore-forming Bacilli.</title>
        <authorList>
            <person name="Dragos A."/>
            <person name="Kovacs A.T."/>
        </authorList>
    </citation>
    <scope>NUCLEOTIDE SEQUENCE</scope>
    <source>
        <strain evidence="2">168</strain>
    </source>
</reference>
<dbReference type="SMR" id="A0A6M3ZIH2"/>
<reference evidence="1" key="5">
    <citation type="submission" date="2013-01" db="EMBL/GenBank/DDBJ databases">
        <authorList>
            <consortium name="AMAbiotics and Genoscope"/>
            <person name="Genoscope - C.E.A."/>
        </authorList>
    </citation>
    <scope>NUCLEOTIDE SEQUENCE</scope>
    <source>
        <strain evidence="1">168</strain>
    </source>
</reference>
<reference evidence="1" key="3">
    <citation type="submission" date="2009-01" db="EMBL/GenBank/DDBJ databases">
        <authorList>
            <consortium name="Institut Pasteur and Genoscope"/>
            <person name="Genoscope - C.E.A."/>
        </authorList>
    </citation>
    <scope>NUCLEOTIDE SEQUENCE</scope>
    <source>
        <strain evidence="1">168</strain>
    </source>
</reference>